<comment type="caution">
    <text evidence="2">The sequence shown here is derived from an EMBL/GenBank/DDBJ whole genome shotgun (WGS) entry which is preliminary data.</text>
</comment>
<protein>
    <recommendedName>
        <fullName evidence="4">Chromo domain-containing protein</fullName>
    </recommendedName>
</protein>
<feature type="region of interest" description="Disordered" evidence="1">
    <location>
        <begin position="39"/>
        <end position="66"/>
    </location>
</feature>
<feature type="region of interest" description="Disordered" evidence="1">
    <location>
        <begin position="80"/>
        <end position="142"/>
    </location>
</feature>
<proteinExistence type="predicted"/>
<dbReference type="EMBL" id="CAKLBY020000048">
    <property type="protein sequence ID" value="CAK7919168.1"/>
    <property type="molecule type" value="Genomic_DNA"/>
</dbReference>
<accession>A0AAV1TI02</accession>
<dbReference type="Proteomes" id="UP001162060">
    <property type="component" value="Unassembled WGS sequence"/>
</dbReference>
<evidence type="ECO:0000256" key="1">
    <source>
        <dbReference type="SAM" id="MobiDB-lite"/>
    </source>
</evidence>
<dbReference type="AlphaFoldDB" id="A0AAV1TI02"/>
<organism evidence="2 3">
    <name type="scientific">Peronospora matthiolae</name>
    <dbReference type="NCBI Taxonomy" id="2874970"/>
    <lineage>
        <taxon>Eukaryota</taxon>
        <taxon>Sar</taxon>
        <taxon>Stramenopiles</taxon>
        <taxon>Oomycota</taxon>
        <taxon>Peronosporomycetes</taxon>
        <taxon>Peronosporales</taxon>
        <taxon>Peronosporaceae</taxon>
        <taxon>Peronospora</taxon>
    </lineage>
</organism>
<evidence type="ECO:0008006" key="4">
    <source>
        <dbReference type="Google" id="ProtNLM"/>
    </source>
</evidence>
<feature type="compositionally biased region" description="Polar residues" evidence="1">
    <location>
        <begin position="87"/>
        <end position="97"/>
    </location>
</feature>
<name>A0AAV1TI02_9STRA</name>
<dbReference type="CDD" id="cd00024">
    <property type="entry name" value="CD_CSD"/>
    <property type="match status" value="1"/>
</dbReference>
<reference evidence="2" key="1">
    <citation type="submission" date="2024-01" db="EMBL/GenBank/DDBJ databases">
        <authorList>
            <person name="Webb A."/>
        </authorList>
    </citation>
    <scope>NUCLEOTIDE SEQUENCE</scope>
    <source>
        <strain evidence="2">Pm1</strain>
    </source>
</reference>
<sequence length="208" mass="23410">MGNAYTIELPRKMRRYPTFNVGCLLPYYKYETVSKCEEQLRGREPRPPSSGPVSTSQSGRLAKRPVHAVKRCLDELQLARHEENESNVRSQDPQTQTQHDRSNDRAPCNCNYPPHHPGAHNAEIVPEPGHLAPVPLHGSAPEHLVDPTLELDQVFPPPPHPLVDSSGGQRFLVERILNHRDVNGVRTSYLVRWRAIHRPKTAGSLVPS</sequence>
<dbReference type="SUPFAM" id="SSF54160">
    <property type="entry name" value="Chromo domain-like"/>
    <property type="match status" value="1"/>
</dbReference>
<dbReference type="InterPro" id="IPR016197">
    <property type="entry name" value="Chromo-like_dom_sf"/>
</dbReference>
<evidence type="ECO:0000313" key="2">
    <source>
        <dbReference type="EMBL" id="CAK7919168.1"/>
    </source>
</evidence>
<gene>
    <name evidence="2" type="ORF">PM001_LOCUS5940</name>
</gene>
<evidence type="ECO:0000313" key="3">
    <source>
        <dbReference type="Proteomes" id="UP001162060"/>
    </source>
</evidence>